<gene>
    <name evidence="1" type="ORF">E5676_scaffold142G002860</name>
</gene>
<name>A0A5D3DHV2_CUCMM</name>
<comment type="caution">
    <text evidence="1">The sequence shown here is derived from an EMBL/GenBank/DDBJ whole genome shotgun (WGS) entry which is preliminary data.</text>
</comment>
<proteinExistence type="predicted"/>
<protein>
    <submittedName>
        <fullName evidence="1">Uncharacterized protein</fullName>
    </submittedName>
</protein>
<accession>A0A5D3DHV2</accession>
<dbReference type="EMBL" id="SSTD01004586">
    <property type="protein sequence ID" value="TYK23241.1"/>
    <property type="molecule type" value="Genomic_DNA"/>
</dbReference>
<evidence type="ECO:0000313" key="1">
    <source>
        <dbReference type="EMBL" id="TYK23241.1"/>
    </source>
</evidence>
<evidence type="ECO:0000313" key="2">
    <source>
        <dbReference type="Proteomes" id="UP000321947"/>
    </source>
</evidence>
<dbReference type="Proteomes" id="UP000321947">
    <property type="component" value="Unassembled WGS sequence"/>
</dbReference>
<dbReference type="AlphaFoldDB" id="A0A5D3DHV2"/>
<sequence length="131" mass="14638">MCASFGSTRLICASFGSTRLICAFYGTTRLLCRVRAQRGADRREAGRTREGHMDVSDFLFASADPYEIQHHVCHAAPDHEHVINLLDEHLEEGQQASQGSSWREDGVFFCLLVLSKLLCCPRISTPDSHLT</sequence>
<reference evidence="1 2" key="1">
    <citation type="submission" date="2019-08" db="EMBL/GenBank/DDBJ databases">
        <title>Draft genome sequences of two oriental melons (Cucumis melo L. var makuwa).</title>
        <authorList>
            <person name="Kwon S.-Y."/>
        </authorList>
    </citation>
    <scope>NUCLEOTIDE SEQUENCE [LARGE SCALE GENOMIC DNA]</scope>
    <source>
        <strain evidence="2">cv. Chang Bougi</strain>
        <tissue evidence="1">Leaf</tissue>
    </source>
</reference>
<organism evidence="1 2">
    <name type="scientific">Cucumis melo var. makuwa</name>
    <name type="common">Oriental melon</name>
    <dbReference type="NCBI Taxonomy" id="1194695"/>
    <lineage>
        <taxon>Eukaryota</taxon>
        <taxon>Viridiplantae</taxon>
        <taxon>Streptophyta</taxon>
        <taxon>Embryophyta</taxon>
        <taxon>Tracheophyta</taxon>
        <taxon>Spermatophyta</taxon>
        <taxon>Magnoliopsida</taxon>
        <taxon>eudicotyledons</taxon>
        <taxon>Gunneridae</taxon>
        <taxon>Pentapetalae</taxon>
        <taxon>rosids</taxon>
        <taxon>fabids</taxon>
        <taxon>Cucurbitales</taxon>
        <taxon>Cucurbitaceae</taxon>
        <taxon>Benincaseae</taxon>
        <taxon>Cucumis</taxon>
    </lineage>
</organism>